<dbReference type="InterPro" id="IPR036640">
    <property type="entry name" value="ABC1_TM_sf"/>
</dbReference>
<dbReference type="EMBL" id="JANVFU010000004">
    <property type="protein sequence ID" value="KAJ3746853.1"/>
    <property type="molecule type" value="Genomic_DNA"/>
</dbReference>
<keyword evidence="3 4" id="KW-0472">Membrane</keyword>
<evidence type="ECO:0000256" key="1">
    <source>
        <dbReference type="ARBA" id="ARBA00022692"/>
    </source>
</evidence>
<dbReference type="GO" id="GO:0016020">
    <property type="term" value="C:membrane"/>
    <property type="evidence" value="ECO:0007669"/>
    <property type="project" value="InterPro"/>
</dbReference>
<keyword evidence="6" id="KW-1185">Reference proteome</keyword>
<dbReference type="SUPFAM" id="SSF90123">
    <property type="entry name" value="ABC transporter transmembrane region"/>
    <property type="match status" value="1"/>
</dbReference>
<proteinExistence type="predicted"/>
<evidence type="ECO:0008006" key="7">
    <source>
        <dbReference type="Google" id="ProtNLM"/>
    </source>
</evidence>
<evidence type="ECO:0000313" key="6">
    <source>
        <dbReference type="Proteomes" id="UP001142393"/>
    </source>
</evidence>
<sequence length="236" mass="26242">MADWFVGFLVPVLAANWEMVYSCSYYSYLLNCPLWRATFDHSSSGPCHGREQVEGQVDEHFPLHMDLGDAHVQVDRKTGEILRVLDRGAAINHTLELILFSIIPTFVDIAIALVISCILFGWILAVVIFIVMFTYVSASVVLTQCLTVLGDQAIAVAATESTFVARAHHLNDDNLNDGSPDHANPIFASTATGHKNGNVAFTYTSFPFNEKKRLFSLDLWLYCWVVLNNIVCDGIL</sequence>
<evidence type="ECO:0000256" key="2">
    <source>
        <dbReference type="ARBA" id="ARBA00022989"/>
    </source>
</evidence>
<keyword evidence="2 4" id="KW-1133">Transmembrane helix</keyword>
<dbReference type="GO" id="GO:0005524">
    <property type="term" value="F:ATP binding"/>
    <property type="evidence" value="ECO:0007669"/>
    <property type="project" value="InterPro"/>
</dbReference>
<protein>
    <recommendedName>
        <fullName evidence="7">ABC transmembrane type-1 domain-containing protein</fullName>
    </recommendedName>
</protein>
<comment type="caution">
    <text evidence="5">The sequence shown here is derived from an EMBL/GenBank/DDBJ whole genome shotgun (WGS) entry which is preliminary data.</text>
</comment>
<gene>
    <name evidence="5" type="ORF">DFH05DRAFT_1459052</name>
</gene>
<name>A0A9W8P4U9_9AGAR</name>
<dbReference type="Gene3D" id="1.20.1560.10">
    <property type="entry name" value="ABC transporter type 1, transmembrane domain"/>
    <property type="match status" value="1"/>
</dbReference>
<organism evidence="5 6">
    <name type="scientific">Lentinula detonsa</name>
    <dbReference type="NCBI Taxonomy" id="2804962"/>
    <lineage>
        <taxon>Eukaryota</taxon>
        <taxon>Fungi</taxon>
        <taxon>Dikarya</taxon>
        <taxon>Basidiomycota</taxon>
        <taxon>Agaricomycotina</taxon>
        <taxon>Agaricomycetes</taxon>
        <taxon>Agaricomycetidae</taxon>
        <taxon>Agaricales</taxon>
        <taxon>Marasmiineae</taxon>
        <taxon>Omphalotaceae</taxon>
        <taxon>Lentinula</taxon>
    </lineage>
</organism>
<keyword evidence="1 4" id="KW-0812">Transmembrane</keyword>
<dbReference type="Proteomes" id="UP001142393">
    <property type="component" value="Unassembled WGS sequence"/>
</dbReference>
<reference evidence="5 6" key="1">
    <citation type="journal article" date="2023" name="Proc. Natl. Acad. Sci. U.S.A.">
        <title>A global phylogenomic analysis of the shiitake genus Lentinula.</title>
        <authorList>
            <person name="Sierra-Patev S."/>
            <person name="Min B."/>
            <person name="Naranjo-Ortiz M."/>
            <person name="Looney B."/>
            <person name="Konkel Z."/>
            <person name="Slot J.C."/>
            <person name="Sakamoto Y."/>
            <person name="Steenwyk J.L."/>
            <person name="Rokas A."/>
            <person name="Carro J."/>
            <person name="Camarero S."/>
            <person name="Ferreira P."/>
            <person name="Molpeceres G."/>
            <person name="Ruiz-Duenas F.J."/>
            <person name="Serrano A."/>
            <person name="Henrissat B."/>
            <person name="Drula E."/>
            <person name="Hughes K.W."/>
            <person name="Mata J.L."/>
            <person name="Ishikawa N.K."/>
            <person name="Vargas-Isla R."/>
            <person name="Ushijima S."/>
            <person name="Smith C.A."/>
            <person name="Donoghue J."/>
            <person name="Ahrendt S."/>
            <person name="Andreopoulos W."/>
            <person name="He G."/>
            <person name="LaButti K."/>
            <person name="Lipzen A."/>
            <person name="Ng V."/>
            <person name="Riley R."/>
            <person name="Sandor L."/>
            <person name="Barry K."/>
            <person name="Martinez A.T."/>
            <person name="Xiao Y."/>
            <person name="Gibbons J.G."/>
            <person name="Terashima K."/>
            <person name="Grigoriev I.V."/>
            <person name="Hibbett D."/>
        </authorList>
    </citation>
    <scope>NUCLEOTIDE SEQUENCE [LARGE SCALE GENOMIC DNA]</scope>
    <source>
        <strain evidence="5 6">TFB7810</strain>
    </source>
</reference>
<dbReference type="AlphaFoldDB" id="A0A9W8P4U9"/>
<evidence type="ECO:0000256" key="3">
    <source>
        <dbReference type="ARBA" id="ARBA00023136"/>
    </source>
</evidence>
<evidence type="ECO:0000256" key="4">
    <source>
        <dbReference type="SAM" id="Phobius"/>
    </source>
</evidence>
<evidence type="ECO:0000313" key="5">
    <source>
        <dbReference type="EMBL" id="KAJ3746853.1"/>
    </source>
</evidence>
<accession>A0A9W8P4U9</accession>
<feature type="transmembrane region" description="Helical" evidence="4">
    <location>
        <begin position="109"/>
        <end position="136"/>
    </location>
</feature>